<feature type="transmembrane region" description="Helical" evidence="1">
    <location>
        <begin position="314"/>
        <end position="332"/>
    </location>
</feature>
<dbReference type="EMBL" id="WOFE01000003">
    <property type="protein sequence ID" value="MBM5571769.1"/>
    <property type="molecule type" value="Genomic_DNA"/>
</dbReference>
<keyword evidence="1" id="KW-0472">Membrane</keyword>
<dbReference type="Proteomes" id="UP001195660">
    <property type="component" value="Unassembled WGS sequence"/>
</dbReference>
<organism evidence="2 3">
    <name type="scientific">Deefgea chitinilytica</name>
    <dbReference type="NCBI Taxonomy" id="570276"/>
    <lineage>
        <taxon>Bacteria</taxon>
        <taxon>Pseudomonadati</taxon>
        <taxon>Pseudomonadota</taxon>
        <taxon>Betaproteobacteria</taxon>
        <taxon>Neisseriales</taxon>
        <taxon>Chitinibacteraceae</taxon>
        <taxon>Deefgea</taxon>
    </lineage>
</organism>
<keyword evidence="1" id="KW-1133">Transmembrane helix</keyword>
<protein>
    <submittedName>
        <fullName evidence="2">Uncharacterized protein</fullName>
    </submittedName>
</protein>
<name>A0ABS2CC90_9NEIS</name>
<evidence type="ECO:0000313" key="3">
    <source>
        <dbReference type="Proteomes" id="UP001195660"/>
    </source>
</evidence>
<accession>A0ABS2CC90</accession>
<sequence>MKNKKIVLLLTQAHLAALAWSERGALPLKHFAHDEAGRADLAEFVLRYPAARYYLLTDLVEEDFQRDVAPHLSSRDQSQLLRRKLDQLFRATPYRRAVVQTRGKRGQQDQLQLSAIINRELLDVIVEVLLTARVDLQGIYSVALLSQDIFYKLKLDIPHLLLMSSSCAGTLRQSYFTPAGLQFSRLGAFDAKQQLSGQGLLIAAEIRRARQYLSTLRLMGRDEQLQVLALFDASFAEQLPLVIHELSEEAEQLEVVAESGLPMLVQKLKLPAQCSTWHDVLVASLLNLKVSNHYAPPKILRYGRLYQIGRGMQWAALSIFVLGLILSGFGFWQSDQIQQQLNLNNTQIQREHTRLRELNQKLKSANAEQPAQIQAAVELYRRDIQHWPSAEHAAQQFSQIFLAFPRLMLEKFEWHVGGMTPAVAEGQPVSGEPTLPRGAEQWMIAGRVSDPAAYRQALSDVNRLAERLRQLPNATVNILKQPIDIRPEASVNTKVAGPDGKARVDFIIQVTLAATTAELAP</sequence>
<proteinExistence type="predicted"/>
<evidence type="ECO:0000313" key="2">
    <source>
        <dbReference type="EMBL" id="MBM5571769.1"/>
    </source>
</evidence>
<comment type="caution">
    <text evidence="2">The sequence shown here is derived from an EMBL/GenBank/DDBJ whole genome shotgun (WGS) entry which is preliminary data.</text>
</comment>
<keyword evidence="1" id="KW-0812">Transmembrane</keyword>
<keyword evidence="3" id="KW-1185">Reference proteome</keyword>
<dbReference type="RefSeq" id="WP_203571093.1">
    <property type="nucleotide sequence ID" value="NZ_WOFE01000003.1"/>
</dbReference>
<gene>
    <name evidence="2" type="ORF">GM173_09265</name>
</gene>
<evidence type="ECO:0000256" key="1">
    <source>
        <dbReference type="SAM" id="Phobius"/>
    </source>
</evidence>
<reference evidence="2 3" key="1">
    <citation type="submission" date="2019-11" db="EMBL/GenBank/DDBJ databases">
        <title>Novel Deefgea species.</title>
        <authorList>
            <person name="Han J.-H."/>
        </authorList>
    </citation>
    <scope>NUCLEOTIDE SEQUENCE [LARGE SCALE GENOMIC DNA]</scope>
    <source>
        <strain evidence="2 3">LMG 24817</strain>
    </source>
</reference>